<feature type="compositionally biased region" description="Basic residues" evidence="1">
    <location>
        <begin position="35"/>
        <end position="48"/>
    </location>
</feature>
<protein>
    <submittedName>
        <fullName evidence="2">Uncharacterized protein</fullName>
    </submittedName>
</protein>
<reference evidence="2" key="1">
    <citation type="submission" date="2013-11" db="EMBL/GenBank/DDBJ databases">
        <title>Genome sequence of the fusiform rust pathogen reveals effectors for host alternation and coevolution with pine.</title>
        <authorList>
            <consortium name="DOE Joint Genome Institute"/>
            <person name="Smith K."/>
            <person name="Pendleton A."/>
            <person name="Kubisiak T."/>
            <person name="Anderson C."/>
            <person name="Salamov A."/>
            <person name="Aerts A."/>
            <person name="Riley R."/>
            <person name="Clum A."/>
            <person name="Lindquist E."/>
            <person name="Ence D."/>
            <person name="Campbell M."/>
            <person name="Kronenberg Z."/>
            <person name="Feau N."/>
            <person name="Dhillon B."/>
            <person name="Hamelin R."/>
            <person name="Burleigh J."/>
            <person name="Smith J."/>
            <person name="Yandell M."/>
            <person name="Nelson C."/>
            <person name="Grigoriev I."/>
            <person name="Davis J."/>
        </authorList>
    </citation>
    <scope>NUCLEOTIDE SEQUENCE</scope>
    <source>
        <strain evidence="2">G11</strain>
    </source>
</reference>
<feature type="region of interest" description="Disordered" evidence="1">
    <location>
        <begin position="29"/>
        <end position="82"/>
    </location>
</feature>
<accession>A0A9P6TFY0</accession>
<dbReference type="AlphaFoldDB" id="A0A9P6TFY0"/>
<feature type="region of interest" description="Disordered" evidence="1">
    <location>
        <begin position="122"/>
        <end position="141"/>
    </location>
</feature>
<evidence type="ECO:0000313" key="3">
    <source>
        <dbReference type="Proteomes" id="UP000886653"/>
    </source>
</evidence>
<evidence type="ECO:0000313" key="2">
    <source>
        <dbReference type="EMBL" id="KAG0149183.1"/>
    </source>
</evidence>
<dbReference type="OrthoDB" id="2498581at2759"/>
<dbReference type="EMBL" id="MU167230">
    <property type="protein sequence ID" value="KAG0149183.1"/>
    <property type="molecule type" value="Genomic_DNA"/>
</dbReference>
<name>A0A9P6TFY0_9BASI</name>
<organism evidence="2 3">
    <name type="scientific">Cronartium quercuum f. sp. fusiforme G11</name>
    <dbReference type="NCBI Taxonomy" id="708437"/>
    <lineage>
        <taxon>Eukaryota</taxon>
        <taxon>Fungi</taxon>
        <taxon>Dikarya</taxon>
        <taxon>Basidiomycota</taxon>
        <taxon>Pucciniomycotina</taxon>
        <taxon>Pucciniomycetes</taxon>
        <taxon>Pucciniales</taxon>
        <taxon>Coleosporiaceae</taxon>
        <taxon>Cronartium</taxon>
    </lineage>
</organism>
<dbReference type="Proteomes" id="UP000886653">
    <property type="component" value="Unassembled WGS sequence"/>
</dbReference>
<sequence>MLINPSSPHIILRPLLSKSSQLNLKHFPISQSTSPHRHLTSQTRHHQSQRPLASGHGSPLSPPTTSTYQRRPRKQIRSPIESQSTAIKTISLDKGIVDRQGRVIEPNLLALLTLIRRPPPVSDSQPFRPILDDPEAPSLSQSDYQSIRTNHPTLLSSLPQTSFNVFIDHTLKSRCDSFSSCMIEDLLDSTSNTFSHAQRIFGLQKLINLARRRRRWVPETDKRLSFVSDEAVSKYFAELVRIMPVDQQGRLGSFGLSAENLRCVIKALRRSNHPLFWDTKLMSRLWARMTEARSNDNRLETHARFGIRSILKWISCPSPPGTPIQSHPEGSSRPADLHDTQHTLSLCLKIYSQLVEWNYVRPEDIYRTSLDDDTLLPHYHAIITILGSIINTSIRRYTAEPLGRDNAKLFKDSFEALETIWDLLDVNDHESTSYMLEKFASRLIRTFNEAAKTDQRSPAPLVVNILLRFADLPTVKDRRTDEQSLSPDDLLCKNTLDTLFRLGRSTLLVHTWLALIPSLNLAKLDWALLRLLTGLEELANPLVRGERGKPLSPFRLVRIVLSLMDALAEETDKRMRPSRRKAFRLIMEHPRTQAFDWLSTPPRRFDQHGIELASEKDTSPESLQASNLQALIRLWKSSWLGRAEEQGNTSDPIPLPTLRSITRLAEAIPGEQTNETLKEAITTFVTHRTPVAIKSSTDQSKYLEILPANLNHEELSTLISAHLIIGTELSQKFNIDLFNLMLLNQMVPSKEDIKNLLKLLQQLIGQDETN</sequence>
<keyword evidence="3" id="KW-1185">Reference proteome</keyword>
<proteinExistence type="predicted"/>
<comment type="caution">
    <text evidence="2">The sequence shown here is derived from an EMBL/GenBank/DDBJ whole genome shotgun (WGS) entry which is preliminary data.</text>
</comment>
<evidence type="ECO:0000256" key="1">
    <source>
        <dbReference type="SAM" id="MobiDB-lite"/>
    </source>
</evidence>
<gene>
    <name evidence="2" type="ORF">CROQUDRAFT_131501</name>
</gene>